<gene>
    <name evidence="2" type="ORF">ACAOBT_LOCUS25604</name>
</gene>
<sequence length="137" mass="14886">MEKKGNRNVPGSRGPPTESKKDVAVPKHFPRGGRRREPNGGGGGAYGGLSGGPAQTPKTEPARKQPPQRGWDQRRSKQQRSSSNVAIQAIGQMDRSEAARLADQDYIADLVPITTGKKQSLNHLLNFSYSPSPWTLK</sequence>
<evidence type="ECO:0000313" key="3">
    <source>
        <dbReference type="Proteomes" id="UP001152888"/>
    </source>
</evidence>
<name>A0A9P0PVG6_ACAOB</name>
<comment type="caution">
    <text evidence="2">The sequence shown here is derived from an EMBL/GenBank/DDBJ whole genome shotgun (WGS) entry which is preliminary data.</text>
</comment>
<dbReference type="Proteomes" id="UP001152888">
    <property type="component" value="Unassembled WGS sequence"/>
</dbReference>
<feature type="compositionally biased region" description="Gly residues" evidence="1">
    <location>
        <begin position="39"/>
        <end position="51"/>
    </location>
</feature>
<accession>A0A9P0PVG6</accession>
<dbReference type="AlphaFoldDB" id="A0A9P0PVG6"/>
<organism evidence="2 3">
    <name type="scientific">Acanthoscelides obtectus</name>
    <name type="common">Bean weevil</name>
    <name type="synonym">Bruchus obtectus</name>
    <dbReference type="NCBI Taxonomy" id="200917"/>
    <lineage>
        <taxon>Eukaryota</taxon>
        <taxon>Metazoa</taxon>
        <taxon>Ecdysozoa</taxon>
        <taxon>Arthropoda</taxon>
        <taxon>Hexapoda</taxon>
        <taxon>Insecta</taxon>
        <taxon>Pterygota</taxon>
        <taxon>Neoptera</taxon>
        <taxon>Endopterygota</taxon>
        <taxon>Coleoptera</taxon>
        <taxon>Polyphaga</taxon>
        <taxon>Cucujiformia</taxon>
        <taxon>Chrysomeloidea</taxon>
        <taxon>Chrysomelidae</taxon>
        <taxon>Bruchinae</taxon>
        <taxon>Bruchini</taxon>
        <taxon>Acanthoscelides</taxon>
    </lineage>
</organism>
<protein>
    <submittedName>
        <fullName evidence="2">Uncharacterized protein</fullName>
    </submittedName>
</protein>
<evidence type="ECO:0000313" key="2">
    <source>
        <dbReference type="EMBL" id="CAH2000508.1"/>
    </source>
</evidence>
<dbReference type="EMBL" id="CAKOFQ010007410">
    <property type="protein sequence ID" value="CAH2000508.1"/>
    <property type="molecule type" value="Genomic_DNA"/>
</dbReference>
<feature type="region of interest" description="Disordered" evidence="1">
    <location>
        <begin position="1"/>
        <end position="96"/>
    </location>
</feature>
<keyword evidence="3" id="KW-1185">Reference proteome</keyword>
<reference evidence="2" key="1">
    <citation type="submission" date="2022-03" db="EMBL/GenBank/DDBJ databases">
        <authorList>
            <person name="Sayadi A."/>
        </authorList>
    </citation>
    <scope>NUCLEOTIDE SEQUENCE</scope>
</reference>
<evidence type="ECO:0000256" key="1">
    <source>
        <dbReference type="SAM" id="MobiDB-lite"/>
    </source>
</evidence>
<proteinExistence type="predicted"/>
<dbReference type="OrthoDB" id="10064108at2759"/>